<comment type="caution">
    <text evidence="9">Lacks conserved residue(s) required for the propagation of feature annotation.</text>
</comment>
<evidence type="ECO:0000256" key="8">
    <source>
        <dbReference type="ARBA" id="ARBA00023285"/>
    </source>
</evidence>
<dbReference type="PIRSF" id="PIRSF001455">
    <property type="entry name" value="DHQ_synth"/>
    <property type="match status" value="1"/>
</dbReference>
<feature type="binding site" evidence="9">
    <location>
        <begin position="132"/>
        <end position="133"/>
    </location>
    <ligand>
        <name>NAD(+)</name>
        <dbReference type="ChEBI" id="CHEBI:57540"/>
    </ligand>
</feature>
<dbReference type="Proteomes" id="UP000054874">
    <property type="component" value="Unassembled WGS sequence"/>
</dbReference>
<evidence type="ECO:0000256" key="3">
    <source>
        <dbReference type="ARBA" id="ARBA00022723"/>
    </source>
</evidence>
<comment type="pathway">
    <text evidence="9">Metabolic intermediate biosynthesis; chorismate biosynthesis; chorismate from D-erythrose 4-phosphate and phosphoenolpyruvate: step 2/7.</text>
</comment>
<keyword evidence="4 9" id="KW-0547">Nucleotide-binding</keyword>
<comment type="cofactor">
    <cofactor evidence="1 9">
        <name>NAD(+)</name>
        <dbReference type="ChEBI" id="CHEBI:57540"/>
    </cofactor>
</comment>
<dbReference type="GO" id="GO:0009073">
    <property type="term" value="P:aromatic amino acid family biosynthetic process"/>
    <property type="evidence" value="ECO:0007669"/>
    <property type="project" value="UniProtKB-KW"/>
</dbReference>
<comment type="subcellular location">
    <subcellularLocation>
        <location evidence="9">Cytoplasm</location>
    </subcellularLocation>
</comment>
<protein>
    <recommendedName>
        <fullName evidence="9 10">3-dehydroquinate synthase</fullName>
        <shortName evidence="9">DHQS</shortName>
        <ecNumber evidence="9 10">4.2.3.4</ecNumber>
    </recommendedName>
</protein>
<dbReference type="NCBIfam" id="TIGR01357">
    <property type="entry name" value="aroB"/>
    <property type="match status" value="1"/>
</dbReference>
<comment type="cofactor">
    <cofactor evidence="2">
        <name>Zn(2+)</name>
        <dbReference type="ChEBI" id="CHEBI:29105"/>
    </cofactor>
</comment>
<dbReference type="InterPro" id="IPR030963">
    <property type="entry name" value="DHQ_synth_fam"/>
</dbReference>
<dbReference type="SUPFAM" id="SSF56796">
    <property type="entry name" value="Dehydroquinate synthase-like"/>
    <property type="match status" value="1"/>
</dbReference>
<dbReference type="Gene3D" id="3.40.50.1970">
    <property type="match status" value="1"/>
</dbReference>
<dbReference type="PANTHER" id="PTHR43622:SF1">
    <property type="entry name" value="3-DEHYDROQUINATE SYNTHASE"/>
    <property type="match status" value="1"/>
</dbReference>
<evidence type="ECO:0000256" key="6">
    <source>
        <dbReference type="ARBA" id="ARBA00023027"/>
    </source>
</evidence>
<proteinExistence type="inferred from homology"/>
<gene>
    <name evidence="9" type="primary">aroB</name>
    <name evidence="13" type="ORF">ASU35_07245</name>
</gene>
<dbReference type="STRING" id="290052.ASU35_07245"/>
<comment type="function">
    <text evidence="9">Catalyzes the conversion of 3-deoxy-D-arabino-heptulosonate 7-phosphate (DAHP) to dehydroquinate (DHQ).</text>
</comment>
<comment type="catalytic activity">
    <reaction evidence="9">
        <text>7-phospho-2-dehydro-3-deoxy-D-arabino-heptonate = 3-dehydroquinate + phosphate</text>
        <dbReference type="Rhea" id="RHEA:21968"/>
        <dbReference type="ChEBI" id="CHEBI:32364"/>
        <dbReference type="ChEBI" id="CHEBI:43474"/>
        <dbReference type="ChEBI" id="CHEBI:58394"/>
        <dbReference type="EC" id="4.2.3.4"/>
    </reaction>
</comment>
<dbReference type="CDD" id="cd08195">
    <property type="entry name" value="DHQS"/>
    <property type="match status" value="1"/>
</dbReference>
<evidence type="ECO:0000256" key="4">
    <source>
        <dbReference type="ARBA" id="ARBA00022741"/>
    </source>
</evidence>
<dbReference type="AlphaFoldDB" id="A0A0V8QH89"/>
<comment type="cofactor">
    <cofactor evidence="9">
        <name>Co(2+)</name>
        <dbReference type="ChEBI" id="CHEBI:48828"/>
    </cofactor>
    <cofactor evidence="9">
        <name>Zn(2+)</name>
        <dbReference type="ChEBI" id="CHEBI:29105"/>
    </cofactor>
    <text evidence="9">Binds 1 divalent metal cation per subunit. Can use either Co(2+) or Zn(2+).</text>
</comment>
<evidence type="ECO:0000256" key="9">
    <source>
        <dbReference type="HAMAP-Rule" id="MF_00110"/>
    </source>
</evidence>
<keyword evidence="6 9" id="KW-0520">NAD</keyword>
<feature type="domain" description="3-dehydroquinate synthase N-terminal" evidence="11">
    <location>
        <begin position="71"/>
        <end position="182"/>
    </location>
</feature>
<dbReference type="GO" id="GO:0005737">
    <property type="term" value="C:cytoplasm"/>
    <property type="evidence" value="ECO:0007669"/>
    <property type="project" value="UniProtKB-SubCell"/>
</dbReference>
<dbReference type="OrthoDB" id="9806583at2"/>
<accession>A0A0V8QH89</accession>
<dbReference type="EMBL" id="LNAM01000068">
    <property type="protein sequence ID" value="KSV59927.1"/>
    <property type="molecule type" value="Genomic_DNA"/>
</dbReference>
<comment type="caution">
    <text evidence="13">The sequence shown here is derived from an EMBL/GenBank/DDBJ whole genome shotgun (WGS) entry which is preliminary data.</text>
</comment>
<dbReference type="Pfam" id="PF24621">
    <property type="entry name" value="DHQS_C"/>
    <property type="match status" value="1"/>
</dbReference>
<evidence type="ECO:0000259" key="12">
    <source>
        <dbReference type="Pfam" id="PF24621"/>
    </source>
</evidence>
<evidence type="ECO:0000256" key="2">
    <source>
        <dbReference type="ARBA" id="ARBA00001947"/>
    </source>
</evidence>
<keyword evidence="9" id="KW-0028">Amino-acid biosynthesis</keyword>
<dbReference type="RefSeq" id="WP_058351819.1">
    <property type="nucleotide sequence ID" value="NZ_CABMMD010000068.1"/>
</dbReference>
<dbReference type="Gene3D" id="1.20.1090.10">
    <property type="entry name" value="Dehydroquinate synthase-like - alpha domain"/>
    <property type="match status" value="1"/>
</dbReference>
<feature type="binding site" evidence="9">
    <location>
        <begin position="108"/>
        <end position="112"/>
    </location>
    <ligand>
        <name>NAD(+)</name>
        <dbReference type="ChEBI" id="CHEBI:57540"/>
    </ligand>
</feature>
<sequence length="370" mass="41708">MSKKITIHKESKPIYDIVIEQDYSGLDDLLSALELKGHRALIVTDSNVEVHYAQKVYKILYQHASFVDILALPPGESYKELNTVQQIYSCLINHQFDRKDFLFALGGGVIGDMTGYAAATYLRGISFVQLPTSLLSMVDSSIGGKTGVDFQNYKNMIGAFYQPKAVYMNLSVLNTLPDREFYSGFGEIIKHGLILDESYYGYLKENSEKALDRDYDVLEEIIYRSCHIKQQVVEEDPFERGQRAILNFGHTIGHSIEKVMDFSMLHGECVAVGIAAASFISCKRGLIALEKLNDIIHLLESYHLPSAITLQEQNMIYDSILKTIKNDKKMEAGTIKFILLQKIGEAFIDKTVTDEELLSAIKYIMGVQLL</sequence>
<feature type="binding site" evidence="9">
    <location>
        <position position="250"/>
    </location>
    <ligand>
        <name>Zn(2+)</name>
        <dbReference type="ChEBI" id="CHEBI:29105"/>
    </ligand>
</feature>
<feature type="binding site" evidence="9">
    <location>
        <position position="187"/>
    </location>
    <ligand>
        <name>Zn(2+)</name>
        <dbReference type="ChEBI" id="CHEBI:29105"/>
    </ligand>
</feature>
<feature type="binding site" evidence="9">
    <location>
        <position position="154"/>
    </location>
    <ligand>
        <name>NAD(+)</name>
        <dbReference type="ChEBI" id="CHEBI:57540"/>
    </ligand>
</feature>
<keyword evidence="9" id="KW-0963">Cytoplasm</keyword>
<dbReference type="FunFam" id="3.40.50.1970:FF:000007">
    <property type="entry name" value="Pentafunctional AROM polypeptide"/>
    <property type="match status" value="1"/>
</dbReference>
<dbReference type="PANTHER" id="PTHR43622">
    <property type="entry name" value="3-DEHYDROQUINATE SYNTHASE"/>
    <property type="match status" value="1"/>
</dbReference>
<dbReference type="GO" id="GO:0008652">
    <property type="term" value="P:amino acid biosynthetic process"/>
    <property type="evidence" value="ECO:0007669"/>
    <property type="project" value="UniProtKB-KW"/>
</dbReference>
<keyword evidence="9" id="KW-0057">Aromatic amino acid biosynthesis</keyword>
<name>A0A0V8QH89_9FIRM</name>
<evidence type="ECO:0000256" key="7">
    <source>
        <dbReference type="ARBA" id="ARBA00023239"/>
    </source>
</evidence>
<dbReference type="Pfam" id="PF01761">
    <property type="entry name" value="DHQ_synthase"/>
    <property type="match status" value="1"/>
</dbReference>
<reference evidence="13 14" key="1">
    <citation type="submission" date="2015-11" db="EMBL/GenBank/DDBJ databases">
        <title>Butyribacter intestini gen. nov., sp. nov., a butyric acid-producing bacterium of the family Lachnospiraceae isolated from the human faeces.</title>
        <authorList>
            <person name="Zou Y."/>
            <person name="Xue W."/>
            <person name="Luo G."/>
            <person name="Lv M."/>
        </authorList>
    </citation>
    <scope>NUCLEOTIDE SEQUENCE [LARGE SCALE GENOMIC DNA]</scope>
    <source>
        <strain evidence="13 14">ACET-33324</strain>
    </source>
</reference>
<keyword evidence="5 9" id="KW-0862">Zinc</keyword>
<evidence type="ECO:0000256" key="10">
    <source>
        <dbReference type="NCBIfam" id="TIGR01357"/>
    </source>
</evidence>
<evidence type="ECO:0000256" key="1">
    <source>
        <dbReference type="ARBA" id="ARBA00001911"/>
    </source>
</evidence>
<dbReference type="HAMAP" id="MF_00110">
    <property type="entry name" value="DHQ_synthase"/>
    <property type="match status" value="1"/>
</dbReference>
<dbReference type="GO" id="GO:0003856">
    <property type="term" value="F:3-dehydroquinate synthase activity"/>
    <property type="evidence" value="ECO:0007669"/>
    <property type="project" value="UniProtKB-UniRule"/>
</dbReference>
<keyword evidence="14" id="KW-1185">Reference proteome</keyword>
<evidence type="ECO:0000259" key="11">
    <source>
        <dbReference type="Pfam" id="PF01761"/>
    </source>
</evidence>
<organism evidence="13 14">
    <name type="scientific">Acetivibrio ethanolgignens</name>
    <dbReference type="NCBI Taxonomy" id="290052"/>
    <lineage>
        <taxon>Bacteria</taxon>
        <taxon>Bacillati</taxon>
        <taxon>Bacillota</taxon>
        <taxon>Clostridia</taxon>
        <taxon>Eubacteriales</taxon>
        <taxon>Oscillospiraceae</taxon>
        <taxon>Acetivibrio</taxon>
    </lineage>
</organism>
<dbReference type="InterPro" id="IPR050071">
    <property type="entry name" value="Dehydroquinate_synthase"/>
</dbReference>
<dbReference type="GO" id="GO:0009423">
    <property type="term" value="P:chorismate biosynthetic process"/>
    <property type="evidence" value="ECO:0007669"/>
    <property type="project" value="UniProtKB-UniRule"/>
</dbReference>
<dbReference type="UniPathway" id="UPA00053">
    <property type="reaction ID" value="UER00085"/>
</dbReference>
<feature type="domain" description="3-dehydroquinate synthase C-terminal" evidence="12">
    <location>
        <begin position="184"/>
        <end position="329"/>
    </location>
</feature>
<comment type="similarity">
    <text evidence="9">Belongs to the sugar phosphate cyclases superfamily. Dehydroquinate synthase family.</text>
</comment>
<dbReference type="InterPro" id="IPR056179">
    <property type="entry name" value="DHQS_C"/>
</dbReference>
<dbReference type="GO" id="GO:0000166">
    <property type="term" value="F:nucleotide binding"/>
    <property type="evidence" value="ECO:0007669"/>
    <property type="project" value="UniProtKB-KW"/>
</dbReference>
<keyword evidence="8 9" id="KW-0170">Cobalt</keyword>
<feature type="binding site" evidence="9">
    <location>
        <position position="266"/>
    </location>
    <ligand>
        <name>Zn(2+)</name>
        <dbReference type="ChEBI" id="CHEBI:29105"/>
    </ligand>
</feature>
<dbReference type="GO" id="GO:0046872">
    <property type="term" value="F:metal ion binding"/>
    <property type="evidence" value="ECO:0007669"/>
    <property type="project" value="UniProtKB-KW"/>
</dbReference>
<evidence type="ECO:0000313" key="14">
    <source>
        <dbReference type="Proteomes" id="UP000054874"/>
    </source>
</evidence>
<evidence type="ECO:0000256" key="5">
    <source>
        <dbReference type="ARBA" id="ARBA00022833"/>
    </source>
</evidence>
<evidence type="ECO:0000313" key="13">
    <source>
        <dbReference type="EMBL" id="KSV59927.1"/>
    </source>
</evidence>
<keyword evidence="3 9" id="KW-0479">Metal-binding</keyword>
<keyword evidence="7 9" id="KW-0456">Lyase</keyword>
<dbReference type="EC" id="4.2.3.4" evidence="9 10"/>
<dbReference type="InterPro" id="IPR030960">
    <property type="entry name" value="DHQS/DOIS_N"/>
</dbReference>
<feature type="binding site" evidence="9">
    <location>
        <position position="145"/>
    </location>
    <ligand>
        <name>NAD(+)</name>
        <dbReference type="ChEBI" id="CHEBI:57540"/>
    </ligand>
</feature>
<dbReference type="InterPro" id="IPR016037">
    <property type="entry name" value="DHQ_synth_AroB"/>
</dbReference>